<name>A0ABY6GZJ2_9GAMM</name>
<evidence type="ECO:0000313" key="2">
    <source>
        <dbReference type="Proteomes" id="UP001163255"/>
    </source>
</evidence>
<proteinExistence type="predicted"/>
<accession>A0ABY6GZJ2</accession>
<keyword evidence="2" id="KW-1185">Reference proteome</keyword>
<evidence type="ECO:0000313" key="1">
    <source>
        <dbReference type="EMBL" id="UYM17431.1"/>
    </source>
</evidence>
<reference evidence="1" key="1">
    <citation type="submission" date="2022-10" db="EMBL/GenBank/DDBJ databases">
        <title>Completed Genome Sequence of two octocoral isolated bacterium, Endozoicomonas euniceicola EF212T and Endozoicomonas gorgoniicola PS125T.</title>
        <authorList>
            <person name="Chiou Y.-J."/>
            <person name="Chen Y.-H."/>
        </authorList>
    </citation>
    <scope>NUCLEOTIDE SEQUENCE</scope>
    <source>
        <strain evidence="1">EF212</strain>
    </source>
</reference>
<sequence>MDPVNHSSPKYCAYQESNKPAPVNKQFAPFVVSGAPCPSTNDQNIYKRKITNPDGFSKCDQPSKKRKHITDEIKAGLAPLYEGFSPETIRSIYSGGFRSWKVSEGKKIFDILRDPDDKKKKFVYKEISEYLKNFPKELFSDAACLIAFDHFGYLMTLFAESKIAKEKLIEIFSSKMMTTTCDLNPVIDSGGEKRLPPDTPINLIWVGSLLPDRYLENIPCLASISNEVETLLPAKREIILWKDRTLLTEAEDSLMKRIPELPEMRGINIKVLDINDAGLKKIFEGSDLENQYQSGFEWVRDVHKNYAMYSDVVRFALLAAGAGAIDQAEGDVTERTGKGMIYMDTDTLDTDRFKNAQKKGKKCFFSNLGIELGFASAKRFGRNDFLACNEVRHPIALITLRKLIKNLNEISNQKYLESLKEQKISNDYKEQKISNDYIDEVIGISGPALFIDSINSSFLPDGDTKINLSLNDGRNSIIHFMTDKLDISVGGYDSDSLIRWSSDRTWVDTNPASFYEANWKKQLSSQAEQVK</sequence>
<dbReference type="InterPro" id="IPR029044">
    <property type="entry name" value="Nucleotide-diphossugar_trans"/>
</dbReference>
<dbReference type="RefSeq" id="WP_262600009.1">
    <property type="nucleotide sequence ID" value="NZ_CP103300.1"/>
</dbReference>
<dbReference type="EMBL" id="CP103300">
    <property type="protein sequence ID" value="UYM17431.1"/>
    <property type="molecule type" value="Genomic_DNA"/>
</dbReference>
<dbReference type="Gene3D" id="3.90.550.20">
    <property type="match status" value="1"/>
</dbReference>
<dbReference type="Proteomes" id="UP001163255">
    <property type="component" value="Chromosome"/>
</dbReference>
<protein>
    <submittedName>
        <fullName evidence="1">Uncharacterized protein</fullName>
    </submittedName>
</protein>
<gene>
    <name evidence="1" type="ORF">NX720_05790</name>
</gene>
<dbReference type="SUPFAM" id="SSF53448">
    <property type="entry name" value="Nucleotide-diphospho-sugar transferases"/>
    <property type="match status" value="1"/>
</dbReference>
<organism evidence="1 2">
    <name type="scientific">Endozoicomonas euniceicola</name>
    <dbReference type="NCBI Taxonomy" id="1234143"/>
    <lineage>
        <taxon>Bacteria</taxon>
        <taxon>Pseudomonadati</taxon>
        <taxon>Pseudomonadota</taxon>
        <taxon>Gammaproteobacteria</taxon>
        <taxon>Oceanospirillales</taxon>
        <taxon>Endozoicomonadaceae</taxon>
        <taxon>Endozoicomonas</taxon>
    </lineage>
</organism>